<evidence type="ECO:0000313" key="5">
    <source>
        <dbReference type="Proteomes" id="UP000004699"/>
    </source>
</evidence>
<evidence type="ECO:0000259" key="2">
    <source>
        <dbReference type="Pfam" id="PF04324"/>
    </source>
</evidence>
<dbReference type="STRING" id="565045.NOR51B_715"/>
<dbReference type="PRINTS" id="PR00368">
    <property type="entry name" value="FADPNR"/>
</dbReference>
<evidence type="ECO:0000256" key="1">
    <source>
        <dbReference type="ARBA" id="ARBA00023002"/>
    </source>
</evidence>
<dbReference type="RefSeq" id="WP_009019524.1">
    <property type="nucleotide sequence ID" value="NZ_DS999411.1"/>
</dbReference>
<name>B8KS51_9GAMM</name>
<dbReference type="PANTHER" id="PTHR42949:SF3">
    <property type="entry name" value="ANAEROBIC GLYCEROL-3-PHOSPHATE DEHYDROGENASE SUBUNIT B"/>
    <property type="match status" value="1"/>
</dbReference>
<dbReference type="SUPFAM" id="SSF51905">
    <property type="entry name" value="FAD/NAD(P)-binding domain"/>
    <property type="match status" value="1"/>
</dbReference>
<dbReference type="AlphaFoldDB" id="B8KS51"/>
<dbReference type="InterPro" id="IPR023753">
    <property type="entry name" value="FAD/NAD-binding_dom"/>
</dbReference>
<dbReference type="EMBL" id="DS999411">
    <property type="protein sequence ID" value="EED34776.1"/>
    <property type="molecule type" value="Genomic_DNA"/>
</dbReference>
<dbReference type="InterPro" id="IPR041854">
    <property type="entry name" value="BFD-like_2Fe2S-bd_dom_sf"/>
</dbReference>
<protein>
    <submittedName>
        <fullName evidence="4">BFD domain protein (2Fe-2S)-binding domain protein</fullName>
    </submittedName>
</protein>
<keyword evidence="5" id="KW-1185">Reference proteome</keyword>
<dbReference type="eggNOG" id="COG0446">
    <property type="taxonomic scope" value="Bacteria"/>
</dbReference>
<reference evidence="5" key="1">
    <citation type="journal article" date="2013" name="BMC Microbiol.">
        <title>Taxonomy and evolution of bacteriochlorophyll a-containing members of the OM60/NOR5 clade of marine gammaproteobacteria: description of Luminiphilus syltensis gen. nov., sp. nov., reclassification of Haliea rubra as Pseudohaliea rubra gen. nov., comb. nov., and emendation of Chromatocurvus halotolerans.</title>
        <authorList>
            <person name="Spring S."/>
            <person name="Riedel T."/>
            <person name="Sproer C."/>
            <person name="Yan S."/>
            <person name="Harder J."/>
            <person name="Fuchs B.M."/>
        </authorList>
    </citation>
    <scope>NUCLEOTIDE SEQUENCE [LARGE SCALE GENOMIC DNA]</scope>
    <source>
        <strain evidence="5">NOR51-B</strain>
    </source>
</reference>
<dbReference type="Proteomes" id="UP000004699">
    <property type="component" value="Unassembled WGS sequence"/>
</dbReference>
<dbReference type="InterPro" id="IPR036188">
    <property type="entry name" value="FAD/NAD-bd_sf"/>
</dbReference>
<dbReference type="CDD" id="cd19946">
    <property type="entry name" value="GlpA-like_Fer2_BFD-like"/>
    <property type="match status" value="1"/>
</dbReference>
<dbReference type="InterPro" id="IPR017224">
    <property type="entry name" value="Opine_Oxase_asu/HCN_bsu"/>
</dbReference>
<feature type="domain" description="FAD/NAD(P)-binding" evidence="3">
    <location>
        <begin position="3"/>
        <end position="323"/>
    </location>
</feature>
<dbReference type="Gene3D" id="1.10.10.1100">
    <property type="entry name" value="BFD-like [2Fe-2S]-binding domain"/>
    <property type="match status" value="1"/>
</dbReference>
<dbReference type="PRINTS" id="PR00411">
    <property type="entry name" value="PNDRDTASEI"/>
</dbReference>
<dbReference type="PIRSF" id="PIRSF037495">
    <property type="entry name" value="Opine_OX_OoxA/HcnB"/>
    <property type="match status" value="1"/>
</dbReference>
<feature type="domain" description="BFD-like [2Fe-2S]-binding" evidence="2">
    <location>
        <begin position="382"/>
        <end position="436"/>
    </location>
</feature>
<dbReference type="Pfam" id="PF04324">
    <property type="entry name" value="Fer2_BFD"/>
    <property type="match status" value="1"/>
</dbReference>
<dbReference type="PANTHER" id="PTHR42949">
    <property type="entry name" value="ANAEROBIC GLYCEROL-3-PHOSPHATE DEHYDROGENASE SUBUNIT B"/>
    <property type="match status" value="1"/>
</dbReference>
<organism evidence="4 5">
    <name type="scientific">Luminiphilus syltensis NOR5-1B</name>
    <dbReference type="NCBI Taxonomy" id="565045"/>
    <lineage>
        <taxon>Bacteria</taxon>
        <taxon>Pseudomonadati</taxon>
        <taxon>Pseudomonadota</taxon>
        <taxon>Gammaproteobacteria</taxon>
        <taxon>Cellvibrionales</taxon>
        <taxon>Halieaceae</taxon>
        <taxon>Luminiphilus</taxon>
    </lineage>
</organism>
<evidence type="ECO:0000259" key="3">
    <source>
        <dbReference type="Pfam" id="PF07992"/>
    </source>
</evidence>
<sequence length="468" mass="51061">MIDLAIIGSGPAGMAAALAASHHGLQVLVIDDRPDPGGQIFRQPPNSYSVADWLTHRVYRPLHHLCDQFTQAGQRLERRSRTTVLGLAPTDAGWELSLMTPDGLEVCSASRVLIASGCFDMPVTFDGAQMPGVMATGGLQAFIKSQQIVPGERFYFIGTHPLQLLVADQLRKAGADIAGVAFEQPLSQFLAVTRHALTLSRQLPNVSLLFQSLFGLMKSGVSIRFGRELIAAAGTERLEHVLVATPDRDKTPQAIDCDRLGLCYGFLTNNDLVRLAGADCTWSWKRGGWIATHDEDMRSSQPGLYVAGEATGVDGANVARLEGQLAGLGAALDAGTLAQEAYCRLTGQLRKELENHRRFARLLADIAYPGNRLSRLMSETAYLCKCEELTVDTVRKALDTHGDIQDLSALKLMTRCGMGHCQGRYCHYQARWLMAEERDRDESTLGGFTARFPIKPVRLGDLTKTPGD</sequence>
<dbReference type="Pfam" id="PF07992">
    <property type="entry name" value="Pyr_redox_2"/>
    <property type="match status" value="1"/>
</dbReference>
<evidence type="ECO:0000313" key="4">
    <source>
        <dbReference type="EMBL" id="EED34776.1"/>
    </source>
</evidence>
<gene>
    <name evidence="4" type="ORF">NOR51B_715</name>
</gene>
<proteinExistence type="predicted"/>
<dbReference type="GO" id="GO:0016491">
    <property type="term" value="F:oxidoreductase activity"/>
    <property type="evidence" value="ECO:0007669"/>
    <property type="project" value="UniProtKB-KW"/>
</dbReference>
<keyword evidence="1" id="KW-0560">Oxidoreductase</keyword>
<dbReference type="InterPro" id="IPR051691">
    <property type="entry name" value="Metab_Enz_Cyan_OpOx_G3PDH"/>
</dbReference>
<dbReference type="HOGENOM" id="CLU_030705_1_0_6"/>
<accession>B8KS51</accession>
<dbReference type="OrthoDB" id="9801699at2"/>
<dbReference type="Gene3D" id="3.50.50.60">
    <property type="entry name" value="FAD/NAD(P)-binding domain"/>
    <property type="match status" value="2"/>
</dbReference>
<dbReference type="InterPro" id="IPR007419">
    <property type="entry name" value="BFD-like_2Fe2S-bd_dom"/>
</dbReference>